<comment type="caution">
    <text evidence="7">The sequence shown here is derived from an EMBL/GenBank/DDBJ whole genome shotgun (WGS) entry which is preliminary data.</text>
</comment>
<comment type="subcellular location">
    <subcellularLocation>
        <location evidence="1">Cell envelope</location>
    </subcellularLocation>
</comment>
<name>A0ABV8UNN5_9PROT</name>
<dbReference type="EMBL" id="JBHSCW010000010">
    <property type="protein sequence ID" value="MFC4352897.1"/>
    <property type="molecule type" value="Genomic_DNA"/>
</dbReference>
<dbReference type="Pfam" id="PF04234">
    <property type="entry name" value="CopC"/>
    <property type="match status" value="1"/>
</dbReference>
<keyword evidence="4" id="KW-0186">Copper</keyword>
<protein>
    <submittedName>
        <fullName evidence="7">Copper resistance protein CopC</fullName>
    </submittedName>
</protein>
<dbReference type="InterPro" id="IPR014755">
    <property type="entry name" value="Cu-Rt/internalin_Ig-like"/>
</dbReference>
<dbReference type="InterPro" id="IPR014756">
    <property type="entry name" value="Ig_E-set"/>
</dbReference>
<sequence>MRKLHTAMISVIFLAMVVAVPALAHSPMKSSTPASGATVQSAPETLRISFDNPVVFTNVEVRQEGEEIPVAFEPGSKATTDHSVPMPSLSDGTYTISWSALSPQDGHVMQGTFSFTVATD</sequence>
<dbReference type="SUPFAM" id="SSF81296">
    <property type="entry name" value="E set domains"/>
    <property type="match status" value="1"/>
</dbReference>
<evidence type="ECO:0000256" key="2">
    <source>
        <dbReference type="ARBA" id="ARBA00022723"/>
    </source>
</evidence>
<evidence type="ECO:0000256" key="3">
    <source>
        <dbReference type="ARBA" id="ARBA00022729"/>
    </source>
</evidence>
<feature type="chain" id="PRO_5045102166" evidence="5">
    <location>
        <begin position="25"/>
        <end position="120"/>
    </location>
</feature>
<evidence type="ECO:0000256" key="5">
    <source>
        <dbReference type="SAM" id="SignalP"/>
    </source>
</evidence>
<evidence type="ECO:0000313" key="7">
    <source>
        <dbReference type="EMBL" id="MFC4352897.1"/>
    </source>
</evidence>
<accession>A0ABV8UNN5</accession>
<gene>
    <name evidence="7" type="ORF">ACFOW6_15200</name>
</gene>
<dbReference type="InterPro" id="IPR007348">
    <property type="entry name" value="CopC_dom"/>
</dbReference>
<evidence type="ECO:0000313" key="8">
    <source>
        <dbReference type="Proteomes" id="UP001595799"/>
    </source>
</evidence>
<dbReference type="PANTHER" id="PTHR34820">
    <property type="entry name" value="INNER MEMBRANE PROTEIN YEBZ"/>
    <property type="match status" value="1"/>
</dbReference>
<dbReference type="InterPro" id="IPR032694">
    <property type="entry name" value="CopC/D"/>
</dbReference>
<evidence type="ECO:0000256" key="4">
    <source>
        <dbReference type="ARBA" id="ARBA00023008"/>
    </source>
</evidence>
<feature type="domain" description="CopC" evidence="6">
    <location>
        <begin position="25"/>
        <end position="117"/>
    </location>
</feature>
<dbReference type="PANTHER" id="PTHR34820:SF4">
    <property type="entry name" value="INNER MEMBRANE PROTEIN YEBZ"/>
    <property type="match status" value="1"/>
</dbReference>
<keyword evidence="8" id="KW-1185">Reference proteome</keyword>
<keyword evidence="3 5" id="KW-0732">Signal</keyword>
<dbReference type="Gene3D" id="2.60.40.1220">
    <property type="match status" value="1"/>
</dbReference>
<evidence type="ECO:0000256" key="1">
    <source>
        <dbReference type="ARBA" id="ARBA00004196"/>
    </source>
</evidence>
<organism evidence="7 8">
    <name type="scientific">Fodinicurvata halophila</name>
    <dbReference type="NCBI Taxonomy" id="1419723"/>
    <lineage>
        <taxon>Bacteria</taxon>
        <taxon>Pseudomonadati</taxon>
        <taxon>Pseudomonadota</taxon>
        <taxon>Alphaproteobacteria</taxon>
        <taxon>Rhodospirillales</taxon>
        <taxon>Rhodovibrionaceae</taxon>
        <taxon>Fodinicurvata</taxon>
    </lineage>
</organism>
<proteinExistence type="predicted"/>
<reference evidence="8" key="1">
    <citation type="journal article" date="2019" name="Int. J. Syst. Evol. Microbiol.">
        <title>The Global Catalogue of Microorganisms (GCM) 10K type strain sequencing project: providing services to taxonomists for standard genome sequencing and annotation.</title>
        <authorList>
            <consortium name="The Broad Institute Genomics Platform"/>
            <consortium name="The Broad Institute Genome Sequencing Center for Infectious Disease"/>
            <person name="Wu L."/>
            <person name="Ma J."/>
        </authorList>
    </citation>
    <scope>NUCLEOTIDE SEQUENCE [LARGE SCALE GENOMIC DNA]</scope>
    <source>
        <strain evidence="8">CECT 8472</strain>
    </source>
</reference>
<feature type="signal peptide" evidence="5">
    <location>
        <begin position="1"/>
        <end position="24"/>
    </location>
</feature>
<evidence type="ECO:0000259" key="6">
    <source>
        <dbReference type="Pfam" id="PF04234"/>
    </source>
</evidence>
<dbReference type="RefSeq" id="WP_382423275.1">
    <property type="nucleotide sequence ID" value="NZ_JBHSCW010000010.1"/>
</dbReference>
<dbReference type="Proteomes" id="UP001595799">
    <property type="component" value="Unassembled WGS sequence"/>
</dbReference>
<keyword evidence="2" id="KW-0479">Metal-binding</keyword>